<dbReference type="PANTHER" id="PTHR21236:SF2">
    <property type="entry name" value="PROTEIN YIPF"/>
    <property type="match status" value="1"/>
</dbReference>
<protein>
    <recommendedName>
        <fullName evidence="6">Protein YIP</fullName>
    </recommendedName>
</protein>
<keyword evidence="4 6" id="KW-1133">Transmembrane helix</keyword>
<feature type="transmembrane region" description="Helical" evidence="6">
    <location>
        <begin position="249"/>
        <end position="269"/>
    </location>
</feature>
<comment type="subcellular location">
    <subcellularLocation>
        <location evidence="6">Golgi apparatus membrane</location>
        <topology evidence="6">Multi-pass membrane protein</topology>
    </subcellularLocation>
    <subcellularLocation>
        <location evidence="1">Membrane</location>
        <topology evidence="1">Multi-pass membrane protein</topology>
    </subcellularLocation>
</comment>
<name>A0A8H3AMR3_9AGAM</name>
<evidence type="ECO:0000259" key="7">
    <source>
        <dbReference type="Pfam" id="PF04893"/>
    </source>
</evidence>
<comment type="caution">
    <text evidence="8">The sequence shown here is derived from an EMBL/GenBank/DDBJ whole genome shotgun (WGS) entry which is preliminary data.</text>
</comment>
<evidence type="ECO:0000256" key="2">
    <source>
        <dbReference type="ARBA" id="ARBA00010596"/>
    </source>
</evidence>
<feature type="transmembrane region" description="Helical" evidence="6">
    <location>
        <begin position="161"/>
        <end position="181"/>
    </location>
</feature>
<dbReference type="InterPro" id="IPR006977">
    <property type="entry name" value="Yip1_dom"/>
</dbReference>
<dbReference type="AlphaFoldDB" id="A0A8H3AMR3"/>
<proteinExistence type="inferred from homology"/>
<feature type="transmembrane region" description="Helical" evidence="6">
    <location>
        <begin position="193"/>
        <end position="213"/>
    </location>
</feature>
<feature type="transmembrane region" description="Helical" evidence="6">
    <location>
        <begin position="220"/>
        <end position="243"/>
    </location>
</feature>
<dbReference type="GO" id="GO:0048280">
    <property type="term" value="P:vesicle fusion with Golgi apparatus"/>
    <property type="evidence" value="ECO:0007669"/>
    <property type="project" value="TreeGrafter"/>
</dbReference>
<feature type="transmembrane region" description="Helical" evidence="6">
    <location>
        <begin position="121"/>
        <end position="140"/>
    </location>
</feature>
<evidence type="ECO:0000256" key="6">
    <source>
        <dbReference type="RuleBase" id="RU361264"/>
    </source>
</evidence>
<dbReference type="Proteomes" id="UP000663850">
    <property type="component" value="Unassembled WGS sequence"/>
</dbReference>
<evidence type="ECO:0000313" key="8">
    <source>
        <dbReference type="EMBL" id="CAE6426714.1"/>
    </source>
</evidence>
<evidence type="ECO:0000256" key="4">
    <source>
        <dbReference type="ARBA" id="ARBA00022989"/>
    </source>
</evidence>
<evidence type="ECO:0000256" key="5">
    <source>
        <dbReference type="ARBA" id="ARBA00023136"/>
    </source>
</evidence>
<dbReference type="GO" id="GO:0005802">
    <property type="term" value="C:trans-Golgi network"/>
    <property type="evidence" value="ECO:0007669"/>
    <property type="project" value="TreeGrafter"/>
</dbReference>
<keyword evidence="3 6" id="KW-0812">Transmembrane</keyword>
<gene>
    <name evidence="8" type="ORF">RDB_LOCUS15393</name>
</gene>
<dbReference type="GO" id="GO:0000139">
    <property type="term" value="C:Golgi membrane"/>
    <property type="evidence" value="ECO:0007669"/>
    <property type="project" value="UniProtKB-SubCell"/>
</dbReference>
<dbReference type="GO" id="GO:0006888">
    <property type="term" value="P:endoplasmic reticulum to Golgi vesicle-mediated transport"/>
    <property type="evidence" value="ECO:0007669"/>
    <property type="project" value="InterPro"/>
</dbReference>
<reference evidence="8" key="1">
    <citation type="submission" date="2021-01" db="EMBL/GenBank/DDBJ databases">
        <authorList>
            <person name="Kaushik A."/>
        </authorList>
    </citation>
    <scope>NUCLEOTIDE SEQUENCE</scope>
    <source>
        <strain evidence="8">Type strain: AG8-Rh-89/</strain>
    </source>
</reference>
<comment type="similarity">
    <text evidence="2 6">Belongs to the YIP1 family.</text>
</comment>
<organism evidence="8 9">
    <name type="scientific">Rhizoctonia solani</name>
    <dbReference type="NCBI Taxonomy" id="456999"/>
    <lineage>
        <taxon>Eukaryota</taxon>
        <taxon>Fungi</taxon>
        <taxon>Dikarya</taxon>
        <taxon>Basidiomycota</taxon>
        <taxon>Agaricomycotina</taxon>
        <taxon>Agaricomycetes</taxon>
        <taxon>Cantharellales</taxon>
        <taxon>Ceratobasidiaceae</taxon>
        <taxon>Rhizoctonia</taxon>
    </lineage>
</organism>
<dbReference type="Pfam" id="PF04893">
    <property type="entry name" value="Yip1"/>
    <property type="match status" value="1"/>
</dbReference>
<dbReference type="EMBL" id="CAJMWZ010000838">
    <property type="protein sequence ID" value="CAE6426714.1"/>
    <property type="molecule type" value="Genomic_DNA"/>
</dbReference>
<dbReference type="PANTHER" id="PTHR21236">
    <property type="entry name" value="GOLGI MEMBRANE PROTEIN YIP1"/>
    <property type="match status" value="1"/>
</dbReference>
<sequence length="279" mass="29117">MALFDQQTQYAGGYYAQQPDLQFYSGSPGVDPSAAFYPGARPSLEGNVVAGAGPGSGTPNFGGSIQLAGGWLSAFGTGGFEGEPPLLEELGVNLSHVRAKSLAVLNPLGRVDEHIMDDADLAGPLIILLCLATCLLMVCLQIPTSRLDLPQIQSGRPQFGYIYGVAVFGAGSLYTLLNLMSESGIDAYRVASVLGYCLLPMVGVGALSVCMVLDGAIGYILSILSVIWCTYAASGIFVAVLRMSDQRVLVAYPVGLLYGCFALFTVFGVTGGASKGYKV</sequence>
<keyword evidence="5 6" id="KW-0472">Membrane</keyword>
<evidence type="ECO:0000313" key="9">
    <source>
        <dbReference type="Proteomes" id="UP000663850"/>
    </source>
</evidence>
<feature type="domain" description="Yip1" evidence="7">
    <location>
        <begin position="106"/>
        <end position="263"/>
    </location>
</feature>
<evidence type="ECO:0000256" key="3">
    <source>
        <dbReference type="ARBA" id="ARBA00022692"/>
    </source>
</evidence>
<accession>A0A8H3AMR3</accession>
<evidence type="ECO:0000256" key="1">
    <source>
        <dbReference type="ARBA" id="ARBA00004141"/>
    </source>
</evidence>
<dbReference type="InterPro" id="IPR045231">
    <property type="entry name" value="Yip1/4-like"/>
</dbReference>